<feature type="coiled-coil region" evidence="7">
    <location>
        <begin position="4"/>
        <end position="31"/>
    </location>
</feature>
<feature type="region of interest" description="Disordered" evidence="8">
    <location>
        <begin position="32"/>
        <end position="74"/>
    </location>
</feature>
<evidence type="ECO:0000313" key="10">
    <source>
        <dbReference type="EMBL" id="KAE8707218.1"/>
    </source>
</evidence>
<evidence type="ECO:0000256" key="6">
    <source>
        <dbReference type="RuleBase" id="RU369040"/>
    </source>
</evidence>
<dbReference type="InterPro" id="IPR012677">
    <property type="entry name" value="Nucleotide-bd_a/b_plait_sf"/>
</dbReference>
<feature type="compositionally biased region" description="Low complexity" evidence="8">
    <location>
        <begin position="43"/>
        <end position="53"/>
    </location>
</feature>
<dbReference type="GO" id="GO:0005634">
    <property type="term" value="C:nucleus"/>
    <property type="evidence" value="ECO:0007669"/>
    <property type="project" value="UniProtKB-SubCell"/>
</dbReference>
<evidence type="ECO:0000256" key="5">
    <source>
        <dbReference type="PROSITE-ProRule" id="PRU00176"/>
    </source>
</evidence>
<dbReference type="PROSITE" id="PS50102">
    <property type="entry name" value="RRM"/>
    <property type="match status" value="1"/>
</dbReference>
<name>A0A6A3ATI0_HIBSY</name>
<keyword evidence="11" id="KW-1185">Reference proteome</keyword>
<reference evidence="10" key="1">
    <citation type="submission" date="2019-09" db="EMBL/GenBank/DDBJ databases">
        <title>Draft genome information of white flower Hibiscus syriacus.</title>
        <authorList>
            <person name="Kim Y.-M."/>
        </authorList>
    </citation>
    <scope>NUCLEOTIDE SEQUENCE [LARGE SCALE GENOMIC DNA]</scope>
    <source>
        <strain evidence="10">YM2019G1</strain>
    </source>
</reference>
<dbReference type="InterPro" id="IPR035979">
    <property type="entry name" value="RBD_domain_sf"/>
</dbReference>
<proteinExistence type="inferred from homology"/>
<evidence type="ECO:0000256" key="4">
    <source>
        <dbReference type="ARBA" id="ARBA00023163"/>
    </source>
</evidence>
<dbReference type="InterPro" id="IPR000504">
    <property type="entry name" value="RRM_dom"/>
</dbReference>
<protein>
    <recommendedName>
        <fullName evidence="6">Protein BZR1 homolog</fullName>
    </recommendedName>
    <alternativeName>
        <fullName evidence="6">Protein BRASSINAZOLE-RESISTANT 1 homolog</fullName>
    </alternativeName>
</protein>
<keyword evidence="5" id="KW-0694">RNA-binding</keyword>
<dbReference type="SUPFAM" id="SSF54928">
    <property type="entry name" value="RNA-binding domain, RBD"/>
    <property type="match status" value="1"/>
</dbReference>
<accession>A0A6A3ATI0</accession>
<keyword evidence="4 6" id="KW-0804">Transcription</keyword>
<dbReference type="GO" id="GO:0009742">
    <property type="term" value="P:brassinosteroid mediated signaling pathway"/>
    <property type="evidence" value="ECO:0007669"/>
    <property type="project" value="UniProtKB-UniRule"/>
</dbReference>
<keyword evidence="3 6" id="KW-0238">DNA-binding</keyword>
<feature type="compositionally biased region" description="Basic and acidic residues" evidence="8">
    <location>
        <begin position="55"/>
        <end position="68"/>
    </location>
</feature>
<evidence type="ECO:0000313" key="11">
    <source>
        <dbReference type="Proteomes" id="UP000436088"/>
    </source>
</evidence>
<dbReference type="EMBL" id="VEPZ02000965">
    <property type="protein sequence ID" value="KAE8707218.1"/>
    <property type="molecule type" value="Genomic_DNA"/>
</dbReference>
<evidence type="ECO:0000256" key="3">
    <source>
        <dbReference type="ARBA" id="ARBA00023125"/>
    </source>
</evidence>
<comment type="function">
    <text evidence="6">Functions in brassinosteroid signaling. May function as transcriptional repressor.</text>
</comment>
<sequence length="531" mass="59940">MESAKELEARVKALKALVADLNKRVKDLKMKENAVSPGNFLRTSGSTGAASSSYSRKDIRENEKEKERSKFRKRNKRVFTRRMLAGLRQFGNFPIPPHAARNDVLAALAREAGWTVEPDGTTYRHSPMLQNQQNLGTFSARSGDSPLSSNPLKKCLQEGKHRNGKLSLAHVKPALSIAHVDHNGSKEINSKGYSNVKLFEVVGSRRNGFNNQSKEGQPNIVNEFRKGCYTIFIENLPEKIHWKRLGSIFGSHGQVIDAFIPKKRNSKGFRFGFIRFATIEEARTTISKMNGNHIYGNKIRVSLAKYKPRQSFWRKSSTAVQSKSGMEDLPRFKQCEVEGAVDEDKLQVLNNCLVGWCKNFIKIGNLANQIQAKGLAGFTLMRAAGNVVLMVFEDSDLLRSVKEDKLETLAEWFSKVETWSDSLVVESWRVWLVCEGIPFHAWNWDTFKNIATKWGKLIAIDNSCEFPSSFNRAKIQILTNAQGRIDELLELKVGDNLFKILVHEVDPSFKPNSWVPEDCDISLELVPPIGL</sequence>
<dbReference type="PANTHER" id="PTHR31506">
    <property type="entry name" value="BES1/BZR1 HOMOLOG PROTEIN 3-RELATED"/>
    <property type="match status" value="1"/>
</dbReference>
<dbReference type="Pfam" id="PF05687">
    <property type="entry name" value="BES1_N"/>
    <property type="match status" value="1"/>
</dbReference>
<dbReference type="Pfam" id="PF00076">
    <property type="entry name" value="RRM_1"/>
    <property type="match status" value="1"/>
</dbReference>
<dbReference type="InterPro" id="IPR033264">
    <property type="entry name" value="BZR"/>
</dbReference>
<evidence type="ECO:0000256" key="2">
    <source>
        <dbReference type="ARBA" id="ARBA00023015"/>
    </source>
</evidence>
<gene>
    <name evidence="10" type="ORF">F3Y22_tig00110386pilonHSYRG00060</name>
</gene>
<dbReference type="GO" id="GO:0003677">
    <property type="term" value="F:DNA binding"/>
    <property type="evidence" value="ECO:0007669"/>
    <property type="project" value="UniProtKB-UniRule"/>
</dbReference>
<dbReference type="GO" id="GO:0003700">
    <property type="term" value="F:DNA-binding transcription factor activity"/>
    <property type="evidence" value="ECO:0007669"/>
    <property type="project" value="UniProtKB-UniRule"/>
</dbReference>
<keyword evidence="6" id="KW-1070">Brassinosteroid signaling pathway</keyword>
<dbReference type="SMART" id="SM00360">
    <property type="entry name" value="RRM"/>
    <property type="match status" value="1"/>
</dbReference>
<dbReference type="GO" id="GO:0003723">
    <property type="term" value="F:RNA binding"/>
    <property type="evidence" value="ECO:0007669"/>
    <property type="project" value="UniProtKB-UniRule"/>
</dbReference>
<comment type="similarity">
    <text evidence="1 6">Belongs to the BZR/LAT61 family.</text>
</comment>
<dbReference type="GO" id="GO:0006351">
    <property type="term" value="P:DNA-templated transcription"/>
    <property type="evidence" value="ECO:0007669"/>
    <property type="project" value="InterPro"/>
</dbReference>
<keyword evidence="2 6" id="KW-0805">Transcription regulation</keyword>
<feature type="domain" description="RRM" evidence="9">
    <location>
        <begin position="229"/>
        <end position="306"/>
    </location>
</feature>
<organism evidence="10 11">
    <name type="scientific">Hibiscus syriacus</name>
    <name type="common">Rose of Sharon</name>
    <dbReference type="NCBI Taxonomy" id="106335"/>
    <lineage>
        <taxon>Eukaryota</taxon>
        <taxon>Viridiplantae</taxon>
        <taxon>Streptophyta</taxon>
        <taxon>Embryophyta</taxon>
        <taxon>Tracheophyta</taxon>
        <taxon>Spermatophyta</taxon>
        <taxon>Magnoliopsida</taxon>
        <taxon>eudicotyledons</taxon>
        <taxon>Gunneridae</taxon>
        <taxon>Pentapetalae</taxon>
        <taxon>rosids</taxon>
        <taxon>malvids</taxon>
        <taxon>Malvales</taxon>
        <taxon>Malvaceae</taxon>
        <taxon>Malvoideae</taxon>
        <taxon>Hibiscus</taxon>
    </lineage>
</organism>
<dbReference type="AlphaFoldDB" id="A0A6A3ATI0"/>
<comment type="subcellular location">
    <subcellularLocation>
        <location evidence="6">Nucleus</location>
    </subcellularLocation>
</comment>
<evidence type="ECO:0000256" key="1">
    <source>
        <dbReference type="ARBA" id="ARBA00005909"/>
    </source>
</evidence>
<dbReference type="Proteomes" id="UP000436088">
    <property type="component" value="Unassembled WGS sequence"/>
</dbReference>
<comment type="caution">
    <text evidence="10">The sequence shown here is derived from an EMBL/GenBank/DDBJ whole genome shotgun (WGS) entry which is preliminary data.</text>
</comment>
<evidence type="ECO:0000259" key="9">
    <source>
        <dbReference type="PROSITE" id="PS50102"/>
    </source>
</evidence>
<keyword evidence="7" id="KW-0175">Coiled coil</keyword>
<evidence type="ECO:0000256" key="8">
    <source>
        <dbReference type="SAM" id="MobiDB-lite"/>
    </source>
</evidence>
<dbReference type="PANTHER" id="PTHR31506:SF4">
    <property type="entry name" value="BES1_BZR1 PLANT TRANSCRIPTION FACTOR N-TERMINAL DOMAIN-CONTAINING PROTEIN"/>
    <property type="match status" value="1"/>
</dbReference>
<dbReference type="InterPro" id="IPR008540">
    <property type="entry name" value="BES1_N"/>
</dbReference>
<dbReference type="Gene3D" id="3.30.70.330">
    <property type="match status" value="1"/>
</dbReference>
<evidence type="ECO:0000256" key="7">
    <source>
        <dbReference type="SAM" id="Coils"/>
    </source>
</evidence>
<dbReference type="CDD" id="cd00590">
    <property type="entry name" value="RRM_SF"/>
    <property type="match status" value="1"/>
</dbReference>